<keyword evidence="7" id="KW-1185">Reference proteome</keyword>
<feature type="binding site" evidence="2">
    <location>
        <position position="137"/>
    </location>
    <ligand>
        <name>ATP</name>
        <dbReference type="ChEBI" id="CHEBI:30616"/>
    </ligand>
</feature>
<keyword evidence="2" id="KW-0067">ATP-binding</keyword>
<dbReference type="EMBL" id="CAJPEV010004593">
    <property type="protein sequence ID" value="CAG0902049.1"/>
    <property type="molecule type" value="Genomic_DNA"/>
</dbReference>
<dbReference type="InterPro" id="IPR011009">
    <property type="entry name" value="Kinase-like_dom_sf"/>
</dbReference>
<name>A0A7R9AE72_9CRUS</name>
<feature type="transmembrane region" description="Helical" evidence="4">
    <location>
        <begin position="27"/>
        <end position="48"/>
    </location>
</feature>
<dbReference type="PANTHER" id="PTHR24416">
    <property type="entry name" value="TYROSINE-PROTEIN KINASE RECEPTOR"/>
    <property type="match status" value="1"/>
</dbReference>
<dbReference type="PANTHER" id="PTHR24416:SF600">
    <property type="entry name" value="PDGF- AND VEGF-RECEPTOR RELATED, ISOFORM J"/>
    <property type="match status" value="1"/>
</dbReference>
<feature type="region of interest" description="Disordered" evidence="3">
    <location>
        <begin position="213"/>
        <end position="238"/>
    </location>
</feature>
<evidence type="ECO:0000313" key="7">
    <source>
        <dbReference type="Proteomes" id="UP000677054"/>
    </source>
</evidence>
<dbReference type="GO" id="GO:0043235">
    <property type="term" value="C:receptor complex"/>
    <property type="evidence" value="ECO:0007669"/>
    <property type="project" value="TreeGrafter"/>
</dbReference>
<dbReference type="InterPro" id="IPR050122">
    <property type="entry name" value="RTK"/>
</dbReference>
<keyword evidence="4" id="KW-1133">Transmembrane helix</keyword>
<protein>
    <recommendedName>
        <fullName evidence="5">Serine-threonine/tyrosine-protein kinase catalytic domain-containing protein</fullName>
    </recommendedName>
</protein>
<evidence type="ECO:0000313" key="6">
    <source>
        <dbReference type="EMBL" id="CAD7252588.1"/>
    </source>
</evidence>
<keyword evidence="2" id="KW-0547">Nucleotide-binding</keyword>
<dbReference type="Pfam" id="PF07714">
    <property type="entry name" value="PK_Tyr_Ser-Thr"/>
    <property type="match status" value="1"/>
</dbReference>
<reference evidence="6" key="1">
    <citation type="submission" date="2020-11" db="EMBL/GenBank/DDBJ databases">
        <authorList>
            <person name="Tran Van P."/>
        </authorList>
    </citation>
    <scope>NUCLEOTIDE SEQUENCE</scope>
</reference>
<dbReference type="InterPro" id="IPR017441">
    <property type="entry name" value="Protein_kinase_ATP_BS"/>
</dbReference>
<dbReference type="Proteomes" id="UP000677054">
    <property type="component" value="Unassembled WGS sequence"/>
</dbReference>
<evidence type="ECO:0000256" key="4">
    <source>
        <dbReference type="SAM" id="Phobius"/>
    </source>
</evidence>
<gene>
    <name evidence="6" type="ORF">DSTB1V02_LOCUS12346</name>
</gene>
<dbReference type="GO" id="GO:0007169">
    <property type="term" value="P:cell surface receptor protein tyrosine kinase signaling pathway"/>
    <property type="evidence" value="ECO:0007669"/>
    <property type="project" value="TreeGrafter"/>
</dbReference>
<dbReference type="InterPro" id="IPR001245">
    <property type="entry name" value="Ser-Thr/Tyr_kinase_cat_dom"/>
</dbReference>
<accession>A0A7R9AE72</accession>
<dbReference type="PROSITE" id="PS00107">
    <property type="entry name" value="PROTEIN_KINASE_ATP"/>
    <property type="match status" value="1"/>
</dbReference>
<sequence>MRYTQSVRHTTDNVTQHRIRPLGKSGISVISASGISFVALLVCSISYYRFRKEKAQNIALNDKDTKEFLEGQPGSLNSAMGLSEQAHLLPFDVQWDFPPEKLKLGKLLGSGEFGYVLKAVAVGIRPPEPETTVAVKKRKPHSSLENYQTLMMEVKIMSHLGMHLNVDGDGIILGYLDSLSDDLGCLGDVVSRGSGEGVREASVQGELETIPVGPREVRSCPGSSGGFLQKEVDRHDDG</sequence>
<keyword evidence="4" id="KW-0472">Membrane</keyword>
<comment type="subcellular location">
    <subcellularLocation>
        <location evidence="1">Membrane</location>
        <topology evidence="1">Single-pass membrane protein</topology>
    </subcellularLocation>
</comment>
<feature type="domain" description="Serine-threonine/tyrosine-protein kinase catalytic" evidence="5">
    <location>
        <begin position="102"/>
        <end position="166"/>
    </location>
</feature>
<dbReference type="AlphaFoldDB" id="A0A7R9AE72"/>
<evidence type="ECO:0000256" key="3">
    <source>
        <dbReference type="SAM" id="MobiDB-lite"/>
    </source>
</evidence>
<dbReference type="EMBL" id="LR904110">
    <property type="protein sequence ID" value="CAD7252588.1"/>
    <property type="molecule type" value="Genomic_DNA"/>
</dbReference>
<evidence type="ECO:0000259" key="5">
    <source>
        <dbReference type="Pfam" id="PF07714"/>
    </source>
</evidence>
<evidence type="ECO:0000256" key="1">
    <source>
        <dbReference type="ARBA" id="ARBA00004167"/>
    </source>
</evidence>
<dbReference type="GO" id="GO:0005886">
    <property type="term" value="C:plasma membrane"/>
    <property type="evidence" value="ECO:0007669"/>
    <property type="project" value="TreeGrafter"/>
</dbReference>
<keyword evidence="4" id="KW-0812">Transmembrane</keyword>
<evidence type="ECO:0000256" key="2">
    <source>
        <dbReference type="PROSITE-ProRule" id="PRU10141"/>
    </source>
</evidence>
<dbReference type="SUPFAM" id="SSF56112">
    <property type="entry name" value="Protein kinase-like (PK-like)"/>
    <property type="match status" value="1"/>
</dbReference>
<dbReference type="Gene3D" id="3.30.200.20">
    <property type="entry name" value="Phosphorylase Kinase, domain 1"/>
    <property type="match status" value="1"/>
</dbReference>
<organism evidence="6">
    <name type="scientific">Darwinula stevensoni</name>
    <dbReference type="NCBI Taxonomy" id="69355"/>
    <lineage>
        <taxon>Eukaryota</taxon>
        <taxon>Metazoa</taxon>
        <taxon>Ecdysozoa</taxon>
        <taxon>Arthropoda</taxon>
        <taxon>Crustacea</taxon>
        <taxon>Oligostraca</taxon>
        <taxon>Ostracoda</taxon>
        <taxon>Podocopa</taxon>
        <taxon>Podocopida</taxon>
        <taxon>Darwinulocopina</taxon>
        <taxon>Darwinuloidea</taxon>
        <taxon>Darwinulidae</taxon>
        <taxon>Darwinula</taxon>
    </lineage>
</organism>
<dbReference type="GO" id="GO:0004714">
    <property type="term" value="F:transmembrane receptor protein tyrosine kinase activity"/>
    <property type="evidence" value="ECO:0007669"/>
    <property type="project" value="TreeGrafter"/>
</dbReference>
<proteinExistence type="predicted"/>
<dbReference type="GO" id="GO:0005524">
    <property type="term" value="F:ATP binding"/>
    <property type="evidence" value="ECO:0007669"/>
    <property type="project" value="UniProtKB-UniRule"/>
</dbReference>